<gene>
    <name evidence="1" type="ORF">NT03LS_3570</name>
</gene>
<accession>E3ZUU5</accession>
<name>E3ZUU5_LISSE</name>
<sequence length="34" mass="3911">AKVAANQATKQTEMEAILNEFVLQYEEKELTKQN</sequence>
<organism evidence="1">
    <name type="scientific">Listeria seeligeri FSL N1-067</name>
    <dbReference type="NCBI Taxonomy" id="702453"/>
    <lineage>
        <taxon>Bacteria</taxon>
        <taxon>Bacillati</taxon>
        <taxon>Bacillota</taxon>
        <taxon>Bacilli</taxon>
        <taxon>Bacillales</taxon>
        <taxon>Listeriaceae</taxon>
        <taxon>Listeria</taxon>
    </lineage>
</organism>
<proteinExistence type="predicted"/>
<dbReference type="EMBL" id="ADXJ01001471">
    <property type="protein sequence ID" value="EFR98602.1"/>
    <property type="molecule type" value="Genomic_DNA"/>
</dbReference>
<feature type="non-terminal residue" evidence="1">
    <location>
        <position position="1"/>
    </location>
</feature>
<comment type="caution">
    <text evidence="1">The sequence shown here is derived from an EMBL/GenBank/DDBJ whole genome shotgun (WGS) entry which is preliminary data.</text>
</comment>
<evidence type="ECO:0000313" key="1">
    <source>
        <dbReference type="EMBL" id="EFR98602.1"/>
    </source>
</evidence>
<protein>
    <submittedName>
        <fullName evidence="1">Dihydrouridine synthase family protein</fullName>
    </submittedName>
</protein>
<dbReference type="Proteomes" id="UP000004302">
    <property type="component" value="Chromosome"/>
</dbReference>
<dbReference type="HOGENOM" id="CLU_3370040_0_0_9"/>
<dbReference type="AlphaFoldDB" id="E3ZUU5"/>
<reference evidence="1" key="1">
    <citation type="journal article" date="2010" name="Microbiol. Resour. Announc.">
        <title>Comparative genomics of the bacterial genus Listeria: Genome evolution is characterized by limited gene acquisition and limited gene loss.</title>
        <authorList>
            <person name="den Bakker H.C."/>
            <person name="Cummings C.A."/>
            <person name="Ferreira V."/>
            <person name="Vatta P."/>
            <person name="Orsi R.H."/>
            <person name="Degoricija L."/>
            <person name="Barker M."/>
            <person name="Petrauskene O."/>
            <person name="Furtado M.R."/>
            <person name="Wiedmann M."/>
        </authorList>
    </citation>
    <scope>NUCLEOTIDE SEQUENCE [LARGE SCALE GENOMIC DNA]</scope>
    <source>
        <strain evidence="1">FSL N1-067</strain>
    </source>
</reference>